<feature type="transmembrane region" description="Helical" evidence="1">
    <location>
        <begin position="65"/>
        <end position="83"/>
    </location>
</feature>
<keyword evidence="1" id="KW-1133">Transmembrane helix</keyword>
<dbReference type="Proteomes" id="UP000003240">
    <property type="component" value="Unassembled WGS sequence"/>
</dbReference>
<feature type="transmembrane region" description="Helical" evidence="1">
    <location>
        <begin position="125"/>
        <end position="146"/>
    </location>
</feature>
<proteinExistence type="predicted"/>
<gene>
    <name evidence="2" type="ORF">ALO_09124</name>
</gene>
<protein>
    <submittedName>
        <fullName evidence="2">Uncharacterized protein</fullName>
    </submittedName>
</protein>
<reference evidence="2 3" key="1">
    <citation type="journal article" date="2011" name="EMBO J.">
        <title>Structural diversity of bacterial flagellar motors.</title>
        <authorList>
            <person name="Chen S."/>
            <person name="Beeby M."/>
            <person name="Murphy G.E."/>
            <person name="Leadbetter J.R."/>
            <person name="Hendrixson D.R."/>
            <person name="Briegel A."/>
            <person name="Li Z."/>
            <person name="Shi J."/>
            <person name="Tocheva E.I."/>
            <person name="Muller A."/>
            <person name="Dobro M.J."/>
            <person name="Jensen G.J."/>
        </authorList>
    </citation>
    <scope>NUCLEOTIDE SEQUENCE [LARGE SCALE GENOMIC DNA]</scope>
    <source>
        <strain evidence="2 3">DSM 6540</strain>
    </source>
</reference>
<sequence length="151" mass="16582">MTNAVEKIFWSIAFPGFGQILNGKLVKGFAFIFIEYLTNVNANLNEVIIFSFTGDFKQAIEKTNYEWIMFYPCVYCFAIWDAYRDAGGGKSPYSFLPAVSSAYFGTLGVTFSPVFKIFGAMPGPILLGLTGMIAGALLGWVVQAVISSHNN</sequence>
<keyword evidence="1" id="KW-0812">Transmembrane</keyword>
<keyword evidence="1" id="KW-0472">Membrane</keyword>
<dbReference type="RefSeq" id="WP_004094908.1">
    <property type="nucleotide sequence ID" value="NZ_AFGF01000073.1"/>
</dbReference>
<dbReference type="EMBL" id="AFGF01000073">
    <property type="protein sequence ID" value="EGO64208.1"/>
    <property type="molecule type" value="Genomic_DNA"/>
</dbReference>
<evidence type="ECO:0000256" key="1">
    <source>
        <dbReference type="SAM" id="Phobius"/>
    </source>
</evidence>
<comment type="caution">
    <text evidence="2">The sequence shown here is derived from an EMBL/GenBank/DDBJ whole genome shotgun (WGS) entry which is preliminary data.</text>
</comment>
<organism evidence="2 3">
    <name type="scientific">Acetonema longum DSM 6540</name>
    <dbReference type="NCBI Taxonomy" id="1009370"/>
    <lineage>
        <taxon>Bacteria</taxon>
        <taxon>Bacillati</taxon>
        <taxon>Bacillota</taxon>
        <taxon>Negativicutes</taxon>
        <taxon>Acetonemataceae</taxon>
        <taxon>Acetonema</taxon>
    </lineage>
</organism>
<keyword evidence="3" id="KW-1185">Reference proteome</keyword>
<dbReference type="OrthoDB" id="1681794at2"/>
<name>F7NIC4_9FIRM</name>
<accession>F7NIC4</accession>
<dbReference type="eggNOG" id="ENOG50319RE">
    <property type="taxonomic scope" value="Bacteria"/>
</dbReference>
<feature type="transmembrane region" description="Helical" evidence="1">
    <location>
        <begin position="95"/>
        <end position="118"/>
    </location>
</feature>
<evidence type="ECO:0000313" key="2">
    <source>
        <dbReference type="EMBL" id="EGO64208.1"/>
    </source>
</evidence>
<dbReference type="STRING" id="1009370.ALO_09124"/>
<evidence type="ECO:0000313" key="3">
    <source>
        <dbReference type="Proteomes" id="UP000003240"/>
    </source>
</evidence>
<dbReference type="AlphaFoldDB" id="F7NIC4"/>